<protein>
    <recommendedName>
        <fullName evidence="1">PD-(D/E)XK endonuclease-like domain-containing protein</fullName>
    </recommendedName>
</protein>
<comment type="caution">
    <text evidence="2">The sequence shown here is derived from an EMBL/GenBank/DDBJ whole genome shotgun (WGS) entry which is preliminary data.</text>
</comment>
<dbReference type="Pfam" id="PF12705">
    <property type="entry name" value="PDDEXK_1"/>
    <property type="match status" value="1"/>
</dbReference>
<dbReference type="AlphaFoldDB" id="A0A0N0LT31"/>
<reference evidence="2 3" key="1">
    <citation type="submission" date="2014-06" db="EMBL/GenBank/DDBJ databases">
        <title>Helicobacter pullorum isolates in fresh chicken meat - phenotypic and genotypic features.</title>
        <authorList>
            <person name="Borges V."/>
            <person name="Santos A."/>
            <person name="Correia C.B."/>
            <person name="Saraiva M."/>
            <person name="Menard A."/>
            <person name="Vieira L."/>
            <person name="Sampaio D.A."/>
            <person name="Gomes J.P."/>
            <person name="Oleastro M."/>
        </authorList>
    </citation>
    <scope>NUCLEOTIDE SEQUENCE [LARGE SCALE GENOMIC DNA]</scope>
    <source>
        <strain evidence="2 3">229334/12</strain>
    </source>
</reference>
<accession>A0A0N0LT31</accession>
<dbReference type="EMBL" id="JNOC01000043">
    <property type="protein sequence ID" value="KPH55441.1"/>
    <property type="molecule type" value="Genomic_DNA"/>
</dbReference>
<evidence type="ECO:0000313" key="3">
    <source>
        <dbReference type="Proteomes" id="UP000037997"/>
    </source>
</evidence>
<sequence length="321" mass="36029">MNIDIFNNLWQKNFAEAVVCESLESLGDRKLYIGSSDVGSCPRKVFLAKTQPASHSVEKNIVFQRGHLAEGIVRKGLIGLDFKEQFEVKDASGALRSHIDFLLESEDSISIIECKSIQSAEIEAPYDSWILQVQFQLFLLEKTLTNNTKPLKAFVFAVNVNTGYHKVFEVEKNPVLQDLALQKARVLWKALKTGVEPEAEEQNYCSSCEFKANCPLLQRGVSNDIAPAEMLKLGEQVVLLQSEIKPMEVRLKALREKLLAEMQTSQIRKIQVGDNFVTATSGSSYQSLDTKAWKEAEPDLYAEIFEKYAKTTSKSASLLVK</sequence>
<name>A0A0N0LT31_9HELI</name>
<organism evidence="2 3">
    <name type="scientific">Helicobacter pullorum</name>
    <dbReference type="NCBI Taxonomy" id="35818"/>
    <lineage>
        <taxon>Bacteria</taxon>
        <taxon>Pseudomonadati</taxon>
        <taxon>Campylobacterota</taxon>
        <taxon>Epsilonproteobacteria</taxon>
        <taxon>Campylobacterales</taxon>
        <taxon>Helicobacteraceae</taxon>
        <taxon>Helicobacter</taxon>
    </lineage>
</organism>
<proteinExistence type="predicted"/>
<dbReference type="PATRIC" id="fig|35818.11.peg.1645"/>
<dbReference type="InterPro" id="IPR038726">
    <property type="entry name" value="PDDEXK_AddAB-type"/>
</dbReference>
<dbReference type="Proteomes" id="UP000037997">
    <property type="component" value="Unassembled WGS sequence"/>
</dbReference>
<gene>
    <name evidence="2" type="ORF">HPU229334_08315</name>
</gene>
<evidence type="ECO:0000259" key="1">
    <source>
        <dbReference type="Pfam" id="PF12705"/>
    </source>
</evidence>
<evidence type="ECO:0000313" key="2">
    <source>
        <dbReference type="EMBL" id="KPH55441.1"/>
    </source>
</evidence>
<dbReference type="Gene3D" id="3.90.320.10">
    <property type="match status" value="1"/>
</dbReference>
<feature type="domain" description="PD-(D/E)XK endonuclease-like" evidence="1">
    <location>
        <begin position="93"/>
        <end position="215"/>
    </location>
</feature>
<dbReference type="RefSeq" id="WP_054198207.1">
    <property type="nucleotide sequence ID" value="NZ_JNOC01000043.1"/>
</dbReference>
<dbReference type="InterPro" id="IPR011604">
    <property type="entry name" value="PDDEXK-like_dom_sf"/>
</dbReference>